<accession>A0AAE0BRE1</accession>
<sequence length="389" mass="41419">MGSTAPWRKAAVHAEVFWLFWLQQLTSHYQLMTSGASCSAANPVCETIYMQEECNAAATALSLSDTWNDAGDWGIYPKGCFFTKGINLKWNYGMGSTAPCAEASQCICKCSGTAAPTADSHYQLMTSGASCSAANPVCETIYMQEECNAAATALSLSDTWNDAGDWGTHPKGCFFTKGINLKWNYGMGSTAPCAEASQCICKCSGTAAPTADSHYQLMTSGASCSAANPVCETIYMQEECNAAATALSLSDTQNAEGNWGTHPKGCFFMNGINLKWNYGMGSTAPCAEASQCICKCSATAAPTVYESKTWARNTRDQGRRSAVDPPLPPVPPQPEGDLQQTLVQKRQLGAAMAEQLNKPNSEIDSTMKGCEGLEPHMQSSCAGCPRVPV</sequence>
<name>A0AAE0BRE1_9CHLO</name>
<protein>
    <submittedName>
        <fullName evidence="3">Uncharacterized protein</fullName>
    </submittedName>
</protein>
<evidence type="ECO:0000313" key="3">
    <source>
        <dbReference type="EMBL" id="KAK3240783.1"/>
    </source>
</evidence>
<gene>
    <name evidence="3" type="ORF">CYMTET_49401</name>
</gene>
<dbReference type="EMBL" id="LGRX02033552">
    <property type="protein sequence ID" value="KAK3240783.1"/>
    <property type="molecule type" value="Genomic_DNA"/>
</dbReference>
<keyword evidence="2" id="KW-0732">Signal</keyword>
<feature type="region of interest" description="Disordered" evidence="1">
    <location>
        <begin position="311"/>
        <end position="336"/>
    </location>
</feature>
<evidence type="ECO:0000256" key="1">
    <source>
        <dbReference type="SAM" id="MobiDB-lite"/>
    </source>
</evidence>
<keyword evidence="4" id="KW-1185">Reference proteome</keyword>
<feature type="chain" id="PRO_5042041140" evidence="2">
    <location>
        <begin position="28"/>
        <end position="389"/>
    </location>
</feature>
<organism evidence="3 4">
    <name type="scientific">Cymbomonas tetramitiformis</name>
    <dbReference type="NCBI Taxonomy" id="36881"/>
    <lineage>
        <taxon>Eukaryota</taxon>
        <taxon>Viridiplantae</taxon>
        <taxon>Chlorophyta</taxon>
        <taxon>Pyramimonadophyceae</taxon>
        <taxon>Pyramimonadales</taxon>
        <taxon>Pyramimonadaceae</taxon>
        <taxon>Cymbomonas</taxon>
    </lineage>
</organism>
<proteinExistence type="predicted"/>
<feature type="compositionally biased region" description="Pro residues" evidence="1">
    <location>
        <begin position="325"/>
        <end position="334"/>
    </location>
</feature>
<comment type="caution">
    <text evidence="3">The sequence shown here is derived from an EMBL/GenBank/DDBJ whole genome shotgun (WGS) entry which is preliminary data.</text>
</comment>
<dbReference type="AlphaFoldDB" id="A0AAE0BRE1"/>
<reference evidence="3 4" key="1">
    <citation type="journal article" date="2015" name="Genome Biol. Evol.">
        <title>Comparative Genomics of a Bacterivorous Green Alga Reveals Evolutionary Causalities and Consequences of Phago-Mixotrophic Mode of Nutrition.</title>
        <authorList>
            <person name="Burns J.A."/>
            <person name="Paasch A."/>
            <person name="Narechania A."/>
            <person name="Kim E."/>
        </authorList>
    </citation>
    <scope>NUCLEOTIDE SEQUENCE [LARGE SCALE GENOMIC DNA]</scope>
    <source>
        <strain evidence="3 4">PLY_AMNH</strain>
    </source>
</reference>
<feature type="compositionally biased region" description="Basic and acidic residues" evidence="1">
    <location>
        <begin position="313"/>
        <end position="322"/>
    </location>
</feature>
<evidence type="ECO:0000313" key="4">
    <source>
        <dbReference type="Proteomes" id="UP001190700"/>
    </source>
</evidence>
<evidence type="ECO:0000256" key="2">
    <source>
        <dbReference type="SAM" id="SignalP"/>
    </source>
</evidence>
<feature type="signal peptide" evidence="2">
    <location>
        <begin position="1"/>
        <end position="27"/>
    </location>
</feature>
<dbReference type="Proteomes" id="UP001190700">
    <property type="component" value="Unassembled WGS sequence"/>
</dbReference>